<dbReference type="PANTHER" id="PTHR33370:SF1">
    <property type="entry name" value="TRANSLATION INITIATION FACTOR IF-1, CHLOROPLASTIC"/>
    <property type="match status" value="1"/>
</dbReference>
<dbReference type="EMBL" id="CAUYUJ010015460">
    <property type="protein sequence ID" value="CAK0854202.1"/>
    <property type="molecule type" value="Genomic_DNA"/>
</dbReference>
<dbReference type="InterPro" id="IPR006196">
    <property type="entry name" value="RNA-binding_domain_S1_IF1"/>
</dbReference>
<keyword evidence="5 6" id="KW-0648">Protein biosynthesis</keyword>
<feature type="region of interest" description="Disordered" evidence="7">
    <location>
        <begin position="119"/>
        <end position="151"/>
    </location>
</feature>
<accession>A0ABN9U5D7</accession>
<protein>
    <recommendedName>
        <fullName evidence="8">S1-like domain-containing protein</fullName>
    </recommendedName>
</protein>
<keyword evidence="10" id="KW-1185">Reference proteome</keyword>
<evidence type="ECO:0000256" key="7">
    <source>
        <dbReference type="SAM" id="MobiDB-lite"/>
    </source>
</evidence>
<dbReference type="PROSITE" id="PS50832">
    <property type="entry name" value="S1_IF1_TYPE"/>
    <property type="match status" value="1"/>
</dbReference>
<evidence type="ECO:0000256" key="2">
    <source>
        <dbReference type="ARBA" id="ARBA00010939"/>
    </source>
</evidence>
<dbReference type="CDD" id="cd04451">
    <property type="entry name" value="S1_IF1"/>
    <property type="match status" value="1"/>
</dbReference>
<evidence type="ECO:0000259" key="8">
    <source>
        <dbReference type="PROSITE" id="PS50832"/>
    </source>
</evidence>
<comment type="subunit">
    <text evidence="3">Component of the 30S ribosomal translation pre-initiation complex which assembles on the 30S ribosome in the order IF-2 and IF-3, IF-1 and N-formylmethionyl-tRNA(fMet); mRNA recruitment can occur at any time during PIC assembly.</text>
</comment>
<evidence type="ECO:0000256" key="3">
    <source>
        <dbReference type="ARBA" id="ARBA00011599"/>
    </source>
</evidence>
<comment type="similarity">
    <text evidence="2">Belongs to the IF-1 family.</text>
</comment>
<dbReference type="Proteomes" id="UP001189429">
    <property type="component" value="Unassembled WGS sequence"/>
</dbReference>
<dbReference type="InterPro" id="IPR012340">
    <property type="entry name" value="NA-bd_OB-fold"/>
</dbReference>
<evidence type="ECO:0000256" key="4">
    <source>
        <dbReference type="ARBA" id="ARBA00022540"/>
    </source>
</evidence>
<dbReference type="NCBIfam" id="TIGR00008">
    <property type="entry name" value="infA"/>
    <property type="match status" value="1"/>
</dbReference>
<proteinExistence type="inferred from homology"/>
<feature type="domain" description="S1-like" evidence="8">
    <location>
        <begin position="62"/>
        <end position="111"/>
    </location>
</feature>
<comment type="caution">
    <text evidence="9">The sequence shown here is derived from an EMBL/GenBank/DDBJ whole genome shotgun (WGS) entry which is preliminary data.</text>
</comment>
<evidence type="ECO:0000256" key="5">
    <source>
        <dbReference type="ARBA" id="ARBA00022917"/>
    </source>
</evidence>
<dbReference type="SUPFAM" id="SSF50249">
    <property type="entry name" value="Nucleic acid-binding proteins"/>
    <property type="match status" value="1"/>
</dbReference>
<sequence length="151" mass="16971">MTLDRLCNGPRGPGPAVEPLLDLATFPWRVAATVEASKAKKEDQNVIELEGEVMLHARNVWKVMLSNGAEVQCTLGGKLRKNNIRVLEGDRVTVEMSPFDLTRGRITFRSIDSNLLKTAKEKADEEKERRKEREKEERRRQAAEEANAGAS</sequence>
<organism evidence="9 10">
    <name type="scientific">Prorocentrum cordatum</name>
    <dbReference type="NCBI Taxonomy" id="2364126"/>
    <lineage>
        <taxon>Eukaryota</taxon>
        <taxon>Sar</taxon>
        <taxon>Alveolata</taxon>
        <taxon>Dinophyceae</taxon>
        <taxon>Prorocentrales</taxon>
        <taxon>Prorocentraceae</taxon>
        <taxon>Prorocentrum</taxon>
    </lineage>
</organism>
<feature type="compositionally biased region" description="Basic and acidic residues" evidence="7">
    <location>
        <begin position="119"/>
        <end position="143"/>
    </location>
</feature>
<evidence type="ECO:0000256" key="6">
    <source>
        <dbReference type="PROSITE-ProRule" id="PRU00181"/>
    </source>
</evidence>
<dbReference type="PANTHER" id="PTHR33370">
    <property type="entry name" value="TRANSLATION INITIATION FACTOR IF-1, CHLOROPLASTIC"/>
    <property type="match status" value="1"/>
</dbReference>
<reference evidence="9" key="1">
    <citation type="submission" date="2023-10" db="EMBL/GenBank/DDBJ databases">
        <authorList>
            <person name="Chen Y."/>
            <person name="Shah S."/>
            <person name="Dougan E. K."/>
            <person name="Thang M."/>
            <person name="Chan C."/>
        </authorList>
    </citation>
    <scope>NUCLEOTIDE SEQUENCE [LARGE SCALE GENOMIC DNA]</scope>
</reference>
<comment type="function">
    <text evidence="1">One of the essential components for the initiation of protein synthesis. Stabilizes the binding of IF-2 and IF-3 on the 30S subunit to which N-formylmethionyl-tRNA(fMet) subsequently binds. Helps modulate mRNA selection, yielding the 30S pre-initiation complex (PIC). Upon addition of the 50S ribosomal subunit IF-1, IF-2 and IF-3 are released leaving the mature 70S translation initiation complex.</text>
</comment>
<evidence type="ECO:0000313" key="9">
    <source>
        <dbReference type="EMBL" id="CAK0854202.1"/>
    </source>
</evidence>
<gene>
    <name evidence="9" type="ORF">PCOR1329_LOCUS45392</name>
</gene>
<keyword evidence="4 6" id="KW-0396">Initiation factor</keyword>
<dbReference type="Pfam" id="PF01176">
    <property type="entry name" value="eIF-1a"/>
    <property type="match status" value="1"/>
</dbReference>
<dbReference type="Gene3D" id="2.40.50.140">
    <property type="entry name" value="Nucleic acid-binding proteins"/>
    <property type="match status" value="1"/>
</dbReference>
<evidence type="ECO:0000313" key="10">
    <source>
        <dbReference type="Proteomes" id="UP001189429"/>
    </source>
</evidence>
<name>A0ABN9U5D7_9DINO</name>
<evidence type="ECO:0000256" key="1">
    <source>
        <dbReference type="ARBA" id="ARBA00003935"/>
    </source>
</evidence>
<dbReference type="InterPro" id="IPR004368">
    <property type="entry name" value="TIF_IF1"/>
</dbReference>